<evidence type="ECO:0000256" key="1">
    <source>
        <dbReference type="ARBA" id="ARBA00004123"/>
    </source>
</evidence>
<dbReference type="GO" id="GO:0006303">
    <property type="term" value="P:double-strand break repair via nonhomologous end joining"/>
    <property type="evidence" value="ECO:0007669"/>
    <property type="project" value="InterPro"/>
</dbReference>
<dbReference type="GO" id="GO:0016787">
    <property type="term" value="F:hydrolase activity"/>
    <property type="evidence" value="ECO:0007669"/>
    <property type="project" value="UniProtKB-KW"/>
</dbReference>
<keyword evidence="14" id="KW-1185">Reference proteome</keyword>
<evidence type="ECO:0000313" key="13">
    <source>
        <dbReference type="EMBL" id="OQR75223.1"/>
    </source>
</evidence>
<proteinExistence type="predicted"/>
<dbReference type="Proteomes" id="UP000192247">
    <property type="component" value="Unassembled WGS sequence"/>
</dbReference>
<dbReference type="GO" id="GO:0005524">
    <property type="term" value="F:ATP binding"/>
    <property type="evidence" value="ECO:0007669"/>
    <property type="project" value="UniProtKB-KW"/>
</dbReference>
<evidence type="ECO:0000259" key="12">
    <source>
        <dbReference type="Pfam" id="PF02735"/>
    </source>
</evidence>
<sequence length="591" mass="67154">MDMLNFENLGAVLDEDEEVETKFEKFGAFHKTNIVFLLDLTHDMLLPSSMKSKESGNAVSLAYACLIAIRQSVLDMIKHSSLGGGSRDRVAILGLMHNKTVVLLGMQLPSAETIKIIDELSEYVGDAPAKQGSAINLAKAFDMAFTLLKDFQGDAQIFICTANDDPCDRIMRKGFSERLVVCSKATDLTQNHMMSIKLLAVPPRDRLKPFDVSLFWQNVASNQGSDDRTVIESLHDLIQHVRSLTRPTAITVPSGSNIKLRVRDPKRCGSYCMQLHVNLYALSRSRDLNPGKSFRIDVDDGSFLAEVRVRDGKIVKQDSNIYAATHEGEGNSRNDDTLTKTSTVDASPQPPQVLFQRKKVLKFRERDIKVWDADELTRITKHGNPRCIDIVGFIQNDRINREFRGQSPQYLTLVKNSEEEEANYWCALWHACRRLNATCIAALYLRESNAPKQILLTPHSEVRDPQGYMRLPNGFYVHHLPYKDRLYVNVRPKQATRRLRTDQHIMDSLHRILQGISKSYFYPLNDRNSDKQWRVLEALALDQAPPKFDPAAIEYPQEITTDLGNLRAICYKHKKSKSLAELSKSKRSRKH</sequence>
<keyword evidence="10" id="KW-0539">Nucleus</keyword>
<dbReference type="PANTHER" id="PTHR12604">
    <property type="entry name" value="KU AUTOANTIGEN DNA HELICASE"/>
    <property type="match status" value="1"/>
</dbReference>
<keyword evidence="2" id="KW-0547">Nucleotide-binding</keyword>
<feature type="domain" description="Ku" evidence="12">
    <location>
        <begin position="274"/>
        <end position="485"/>
    </location>
</feature>
<dbReference type="Gene3D" id="3.40.50.410">
    <property type="entry name" value="von Willebrand factor, type A domain"/>
    <property type="match status" value="1"/>
</dbReference>
<evidence type="ECO:0000256" key="5">
    <source>
        <dbReference type="ARBA" id="ARBA00022806"/>
    </source>
</evidence>
<evidence type="ECO:0000256" key="4">
    <source>
        <dbReference type="ARBA" id="ARBA00022801"/>
    </source>
</evidence>
<dbReference type="GO" id="GO:0006310">
    <property type="term" value="P:DNA recombination"/>
    <property type="evidence" value="ECO:0007669"/>
    <property type="project" value="UniProtKB-KW"/>
</dbReference>
<comment type="subcellular location">
    <subcellularLocation>
        <location evidence="1">Nucleus</location>
    </subcellularLocation>
</comment>
<comment type="caution">
    <text evidence="13">The sequence shown here is derived from an EMBL/GenBank/DDBJ whole genome shotgun (WGS) entry which is preliminary data.</text>
</comment>
<dbReference type="InParanoid" id="A0A1V9XP84"/>
<accession>A0A1V9XP84</accession>
<name>A0A1V9XP84_9ACAR</name>
<feature type="compositionally biased region" description="Basic and acidic residues" evidence="11">
    <location>
        <begin position="326"/>
        <end position="338"/>
    </location>
</feature>
<reference evidence="13 14" key="1">
    <citation type="journal article" date="2017" name="Gigascience">
        <title>Draft genome of the honey bee ectoparasitic mite, Tropilaelaps mercedesae, is shaped by the parasitic life history.</title>
        <authorList>
            <person name="Dong X."/>
            <person name="Armstrong S.D."/>
            <person name="Xia D."/>
            <person name="Makepeace B.L."/>
            <person name="Darby A.C."/>
            <person name="Kadowaki T."/>
        </authorList>
    </citation>
    <scope>NUCLEOTIDE SEQUENCE [LARGE SCALE GENOMIC DNA]</scope>
    <source>
        <strain evidence="13">Wuxi-XJTLU</strain>
    </source>
</reference>
<gene>
    <name evidence="13" type="ORF">BIW11_08563</name>
</gene>
<dbReference type="Gene3D" id="2.40.290.10">
    <property type="match status" value="1"/>
</dbReference>
<dbReference type="AlphaFoldDB" id="A0A1V9XP84"/>
<keyword evidence="9" id="KW-0234">DNA repair</keyword>
<evidence type="ECO:0000256" key="3">
    <source>
        <dbReference type="ARBA" id="ARBA00022763"/>
    </source>
</evidence>
<keyword evidence="3" id="KW-0227">DNA damage</keyword>
<protein>
    <recommendedName>
        <fullName evidence="12">Ku domain-containing protein</fullName>
    </recommendedName>
</protein>
<evidence type="ECO:0000256" key="2">
    <source>
        <dbReference type="ARBA" id="ARBA00022741"/>
    </source>
</evidence>
<dbReference type="SUPFAM" id="SSF53300">
    <property type="entry name" value="vWA-like"/>
    <property type="match status" value="1"/>
</dbReference>
<dbReference type="GO" id="GO:0043564">
    <property type="term" value="C:Ku70:Ku80 complex"/>
    <property type="evidence" value="ECO:0007669"/>
    <property type="project" value="TreeGrafter"/>
</dbReference>
<dbReference type="GO" id="GO:0000723">
    <property type="term" value="P:telomere maintenance"/>
    <property type="evidence" value="ECO:0007669"/>
    <property type="project" value="TreeGrafter"/>
</dbReference>
<keyword evidence="7" id="KW-0238">DNA-binding</keyword>
<evidence type="ECO:0000256" key="10">
    <source>
        <dbReference type="ARBA" id="ARBA00023242"/>
    </source>
</evidence>
<feature type="region of interest" description="Disordered" evidence="11">
    <location>
        <begin position="322"/>
        <end position="349"/>
    </location>
</feature>
<dbReference type="OrthoDB" id="6500090at2759"/>
<dbReference type="SUPFAM" id="SSF100939">
    <property type="entry name" value="SPOC domain-like"/>
    <property type="match status" value="1"/>
</dbReference>
<evidence type="ECO:0000256" key="6">
    <source>
        <dbReference type="ARBA" id="ARBA00022840"/>
    </source>
</evidence>
<dbReference type="InterPro" id="IPR016194">
    <property type="entry name" value="SPOC-like_C_dom_sf"/>
</dbReference>
<dbReference type="GO" id="GO:0003690">
    <property type="term" value="F:double-stranded DNA binding"/>
    <property type="evidence" value="ECO:0007669"/>
    <property type="project" value="TreeGrafter"/>
</dbReference>
<organism evidence="13 14">
    <name type="scientific">Tropilaelaps mercedesae</name>
    <dbReference type="NCBI Taxonomy" id="418985"/>
    <lineage>
        <taxon>Eukaryota</taxon>
        <taxon>Metazoa</taxon>
        <taxon>Ecdysozoa</taxon>
        <taxon>Arthropoda</taxon>
        <taxon>Chelicerata</taxon>
        <taxon>Arachnida</taxon>
        <taxon>Acari</taxon>
        <taxon>Parasitiformes</taxon>
        <taxon>Mesostigmata</taxon>
        <taxon>Gamasina</taxon>
        <taxon>Dermanyssoidea</taxon>
        <taxon>Laelapidae</taxon>
        <taxon>Tropilaelaps</taxon>
    </lineage>
</organism>
<dbReference type="Pfam" id="PF02735">
    <property type="entry name" value="Ku"/>
    <property type="match status" value="1"/>
</dbReference>
<evidence type="ECO:0000256" key="7">
    <source>
        <dbReference type="ARBA" id="ARBA00023125"/>
    </source>
</evidence>
<dbReference type="EMBL" id="MNPL01006662">
    <property type="protein sequence ID" value="OQR75223.1"/>
    <property type="molecule type" value="Genomic_DNA"/>
</dbReference>
<evidence type="ECO:0000313" key="14">
    <source>
        <dbReference type="Proteomes" id="UP000192247"/>
    </source>
</evidence>
<dbReference type="STRING" id="418985.A0A1V9XP84"/>
<evidence type="ECO:0000256" key="9">
    <source>
        <dbReference type="ARBA" id="ARBA00023204"/>
    </source>
</evidence>
<dbReference type="GO" id="GO:0004386">
    <property type="term" value="F:helicase activity"/>
    <property type="evidence" value="ECO:0007669"/>
    <property type="project" value="UniProtKB-KW"/>
</dbReference>
<keyword evidence="4" id="KW-0378">Hydrolase</keyword>
<dbReference type="InterPro" id="IPR006164">
    <property type="entry name" value="DNA_bd_Ku70/Ku80"/>
</dbReference>
<evidence type="ECO:0000256" key="8">
    <source>
        <dbReference type="ARBA" id="ARBA00023172"/>
    </source>
</evidence>
<dbReference type="InterPro" id="IPR036465">
    <property type="entry name" value="vWFA_dom_sf"/>
</dbReference>
<keyword evidence="5" id="KW-0347">Helicase</keyword>
<dbReference type="PANTHER" id="PTHR12604:SF2">
    <property type="entry name" value="X-RAY REPAIR CROSS-COMPLEMENTING PROTEIN 6"/>
    <property type="match status" value="1"/>
</dbReference>
<evidence type="ECO:0000256" key="11">
    <source>
        <dbReference type="SAM" id="MobiDB-lite"/>
    </source>
</evidence>
<dbReference type="GO" id="GO:0042162">
    <property type="term" value="F:telomeric DNA binding"/>
    <property type="evidence" value="ECO:0007669"/>
    <property type="project" value="TreeGrafter"/>
</dbReference>
<keyword evidence="8" id="KW-0233">DNA recombination</keyword>
<keyword evidence="6" id="KW-0067">ATP-binding</keyword>